<organism evidence="1 2">
    <name type="scientific">Pseudoalteromonas rubra</name>
    <dbReference type="NCBI Taxonomy" id="43658"/>
    <lineage>
        <taxon>Bacteria</taxon>
        <taxon>Pseudomonadati</taxon>
        <taxon>Pseudomonadota</taxon>
        <taxon>Gammaproteobacteria</taxon>
        <taxon>Alteromonadales</taxon>
        <taxon>Pseudoalteromonadaceae</taxon>
        <taxon>Pseudoalteromonas</taxon>
    </lineage>
</organism>
<name>A0A0F4QG60_9GAMM</name>
<dbReference type="PANTHER" id="PTHR34290:SF2">
    <property type="entry name" value="OS04G0668800 PROTEIN"/>
    <property type="match status" value="1"/>
</dbReference>
<dbReference type="OrthoDB" id="5294764at2"/>
<proteinExistence type="predicted"/>
<dbReference type="PATRIC" id="fig|43658.5.peg.4033"/>
<dbReference type="GO" id="GO:0015035">
    <property type="term" value="F:protein-disulfide reductase activity"/>
    <property type="evidence" value="ECO:0007669"/>
    <property type="project" value="InterPro"/>
</dbReference>
<reference evidence="1 2" key="1">
    <citation type="journal article" date="2015" name="BMC Genomics">
        <title>Genome mining reveals unlocked bioactive potential of marine Gram-negative bacteria.</title>
        <authorList>
            <person name="Machado H."/>
            <person name="Sonnenschein E.C."/>
            <person name="Melchiorsen J."/>
            <person name="Gram L."/>
        </authorList>
    </citation>
    <scope>NUCLEOTIDE SEQUENCE [LARGE SCALE GENOMIC DNA]</scope>
    <source>
        <strain evidence="1 2">S2471</strain>
    </source>
</reference>
<evidence type="ECO:0000313" key="2">
    <source>
        <dbReference type="Proteomes" id="UP000033452"/>
    </source>
</evidence>
<keyword evidence="2" id="KW-1185">Reference proteome</keyword>
<accession>A0A0F4QG60</accession>
<dbReference type="InterPro" id="IPR007263">
    <property type="entry name" value="DCC1-like"/>
</dbReference>
<protein>
    <submittedName>
        <fullName evidence="1">Redox protein</fullName>
    </submittedName>
</protein>
<sequence>MSELTIFYDGSCPLCVKEMTALTKRDKAQRIKTVDILSDEFARYPGIDPEKANTVLHALDAKGNLLLGLDVTHLAWRLVGMGWLYAPLRWPVIKPIADKFYLLFAKNRYRISYWLTGKSRCDSGVCRK</sequence>
<evidence type="ECO:0000313" key="1">
    <source>
        <dbReference type="EMBL" id="KJZ06591.1"/>
    </source>
</evidence>
<dbReference type="Pfam" id="PF04134">
    <property type="entry name" value="DCC1-like"/>
    <property type="match status" value="1"/>
</dbReference>
<dbReference type="Proteomes" id="UP000033452">
    <property type="component" value="Unassembled WGS sequence"/>
</dbReference>
<dbReference type="AlphaFoldDB" id="A0A0F4QG60"/>
<dbReference type="InterPro" id="IPR044691">
    <property type="entry name" value="DCC1_Trx"/>
</dbReference>
<dbReference type="RefSeq" id="WP_046006561.1">
    <property type="nucleotide sequence ID" value="NZ_JXYA01000047.1"/>
</dbReference>
<gene>
    <name evidence="1" type="ORF">TW77_19060</name>
</gene>
<dbReference type="EMBL" id="JXYA01000047">
    <property type="protein sequence ID" value="KJZ06591.1"/>
    <property type="molecule type" value="Genomic_DNA"/>
</dbReference>
<comment type="caution">
    <text evidence="1">The sequence shown here is derived from an EMBL/GenBank/DDBJ whole genome shotgun (WGS) entry which is preliminary data.</text>
</comment>
<dbReference type="PANTHER" id="PTHR34290">
    <property type="entry name" value="SI:CH73-390P7.2"/>
    <property type="match status" value="1"/>
</dbReference>